<keyword evidence="5" id="KW-1185">Reference proteome</keyword>
<name>L0W8U9_9GAMM</name>
<accession>L0W8U9</accession>
<dbReference type="eggNOG" id="COG3637">
    <property type="taxonomic scope" value="Bacteria"/>
</dbReference>
<dbReference type="EMBL" id="AMRJ01000033">
    <property type="protein sequence ID" value="EKF73158.1"/>
    <property type="molecule type" value="Genomic_DNA"/>
</dbReference>
<dbReference type="Pfam" id="PF13505">
    <property type="entry name" value="OMP_b-brl"/>
    <property type="match status" value="1"/>
</dbReference>
<sequence>MDRAGLIALAVTSVIFSSCAQAQTYEGHFYGGAQYSYMTVDRGAVNNARLNGYTLRGGAVLHQLFSVEVRAGQALGDDSYRDIKVENDFYYGGYLLMTLPLEGPVTPYGIGGYGYVENDFNGNTQRDDGASYGFGFDYAADSHLGLNLEYLRLADNDYTQQELISLGVTYHF</sequence>
<keyword evidence="1 2" id="KW-0732">Signal</keyword>
<dbReference type="Proteomes" id="UP000010164">
    <property type="component" value="Unassembled WGS sequence"/>
</dbReference>
<organism evidence="4 5">
    <name type="scientific">Alcanivorax hongdengensis A-11-3</name>
    <dbReference type="NCBI Taxonomy" id="1177179"/>
    <lineage>
        <taxon>Bacteria</taxon>
        <taxon>Pseudomonadati</taxon>
        <taxon>Pseudomonadota</taxon>
        <taxon>Gammaproteobacteria</taxon>
        <taxon>Oceanospirillales</taxon>
        <taxon>Alcanivoracaceae</taxon>
        <taxon>Alcanivorax</taxon>
    </lineage>
</organism>
<reference evidence="4 5" key="1">
    <citation type="journal article" date="2012" name="J. Bacteriol.">
        <title>Genome Sequence of the Alkane-Degrading Bacterium Alcanivorax hongdengensis Type Strain A-11-3.</title>
        <authorList>
            <person name="Lai Q."/>
            <person name="Shao Z."/>
        </authorList>
    </citation>
    <scope>NUCLEOTIDE SEQUENCE [LARGE SCALE GENOMIC DNA]</scope>
    <source>
        <strain evidence="4 5">A-11-3</strain>
    </source>
</reference>
<feature type="domain" description="Outer membrane protein beta-barrel" evidence="3">
    <location>
        <begin position="8"/>
        <end position="172"/>
    </location>
</feature>
<dbReference type="InterPro" id="IPR027385">
    <property type="entry name" value="Beta-barrel_OMP"/>
</dbReference>
<protein>
    <recommendedName>
        <fullName evidence="3">Outer membrane protein beta-barrel domain-containing protein</fullName>
    </recommendedName>
</protein>
<feature type="chain" id="PRO_5003947770" description="Outer membrane protein beta-barrel domain-containing protein" evidence="2">
    <location>
        <begin position="23"/>
        <end position="172"/>
    </location>
</feature>
<evidence type="ECO:0000256" key="2">
    <source>
        <dbReference type="SAM" id="SignalP"/>
    </source>
</evidence>
<evidence type="ECO:0000256" key="1">
    <source>
        <dbReference type="ARBA" id="ARBA00022729"/>
    </source>
</evidence>
<dbReference type="AlphaFoldDB" id="L0W8U9"/>
<comment type="caution">
    <text evidence="4">The sequence shown here is derived from an EMBL/GenBank/DDBJ whole genome shotgun (WGS) entry which is preliminary data.</text>
</comment>
<dbReference type="PROSITE" id="PS51257">
    <property type="entry name" value="PROKAR_LIPOPROTEIN"/>
    <property type="match status" value="1"/>
</dbReference>
<dbReference type="Gene3D" id="2.40.160.20">
    <property type="match status" value="1"/>
</dbReference>
<proteinExistence type="predicted"/>
<dbReference type="InterPro" id="IPR011250">
    <property type="entry name" value="OMP/PagP_B-barrel"/>
</dbReference>
<dbReference type="SUPFAM" id="SSF56925">
    <property type="entry name" value="OMPA-like"/>
    <property type="match status" value="1"/>
</dbReference>
<evidence type="ECO:0000313" key="4">
    <source>
        <dbReference type="EMBL" id="EKF73158.1"/>
    </source>
</evidence>
<gene>
    <name evidence="4" type="ORF">A11A3_15187</name>
</gene>
<dbReference type="PATRIC" id="fig|1177179.3.peg.2988"/>
<feature type="signal peptide" evidence="2">
    <location>
        <begin position="1"/>
        <end position="22"/>
    </location>
</feature>
<dbReference type="STRING" id="1177179.A11A3_15187"/>
<evidence type="ECO:0000259" key="3">
    <source>
        <dbReference type="Pfam" id="PF13505"/>
    </source>
</evidence>
<evidence type="ECO:0000313" key="5">
    <source>
        <dbReference type="Proteomes" id="UP000010164"/>
    </source>
</evidence>